<organism evidence="3 4">
    <name type="scientific">Thelephora terrestris</name>
    <dbReference type="NCBI Taxonomy" id="56493"/>
    <lineage>
        <taxon>Eukaryota</taxon>
        <taxon>Fungi</taxon>
        <taxon>Dikarya</taxon>
        <taxon>Basidiomycota</taxon>
        <taxon>Agaricomycotina</taxon>
        <taxon>Agaricomycetes</taxon>
        <taxon>Thelephorales</taxon>
        <taxon>Thelephoraceae</taxon>
        <taxon>Thelephora</taxon>
    </lineage>
</organism>
<keyword evidence="2" id="KW-0812">Transmembrane</keyword>
<dbReference type="OrthoDB" id="2923771at2759"/>
<dbReference type="EMBL" id="WIUZ02000007">
    <property type="protein sequence ID" value="KAF9785343.1"/>
    <property type="molecule type" value="Genomic_DNA"/>
</dbReference>
<evidence type="ECO:0000256" key="2">
    <source>
        <dbReference type="SAM" id="Phobius"/>
    </source>
</evidence>
<evidence type="ECO:0000313" key="4">
    <source>
        <dbReference type="Proteomes" id="UP000736335"/>
    </source>
</evidence>
<feature type="region of interest" description="Disordered" evidence="1">
    <location>
        <begin position="28"/>
        <end position="54"/>
    </location>
</feature>
<gene>
    <name evidence="3" type="ORF">BJ322DRAFT_1211220</name>
</gene>
<proteinExistence type="predicted"/>
<sequence length="426" mass="47017">MLELRGRLVIETPRIFPLASGGVRIPSITPHRDTSNMSQEPVEVTPPSILDQEQGPLLEDDETGSLAYTSESIVVLPKPSEGFPQHQKTLRQRVWRWISRPSVKVFIALFIVAVLSLGPSLLSSGKDLTTLSFGLIPTTQAPPDESNCIYMNGVISDFDWSGTQTLSLVWSPFRTPLEPPEEVPSNDTHTWNAAHIYINNVSDPVYHYAPINTTFVTPDESPQNNVYVSPFETRLNAIYSDQFYFPEDECVFEAIIFVLDEATNKSVPITGFSFSSSGLDFDTEHDLQEVSLKIVYDTVGGPTAEWIQASYMIATIKHGPRARAITYSMFVINWILTLSSTITTVSVIFHRRGVGKDTVALLPITVILTIPVIRSLYAGSPPYGILLDMVGFFPQLLIVAACAVAVLSGFALQSIHSESTPHGKEE</sequence>
<comment type="caution">
    <text evidence="3">The sequence shown here is derived from an EMBL/GenBank/DDBJ whole genome shotgun (WGS) entry which is preliminary data.</text>
</comment>
<reference evidence="3" key="1">
    <citation type="journal article" date="2020" name="Nat. Commun.">
        <title>Large-scale genome sequencing of mycorrhizal fungi provides insights into the early evolution of symbiotic traits.</title>
        <authorList>
            <person name="Miyauchi S."/>
            <person name="Kiss E."/>
            <person name="Kuo A."/>
            <person name="Drula E."/>
            <person name="Kohler A."/>
            <person name="Sanchez-Garcia M."/>
            <person name="Morin E."/>
            <person name="Andreopoulos B."/>
            <person name="Barry K.W."/>
            <person name="Bonito G."/>
            <person name="Buee M."/>
            <person name="Carver A."/>
            <person name="Chen C."/>
            <person name="Cichocki N."/>
            <person name="Clum A."/>
            <person name="Culley D."/>
            <person name="Crous P.W."/>
            <person name="Fauchery L."/>
            <person name="Girlanda M."/>
            <person name="Hayes R.D."/>
            <person name="Keri Z."/>
            <person name="LaButti K."/>
            <person name="Lipzen A."/>
            <person name="Lombard V."/>
            <person name="Magnuson J."/>
            <person name="Maillard F."/>
            <person name="Murat C."/>
            <person name="Nolan M."/>
            <person name="Ohm R.A."/>
            <person name="Pangilinan J."/>
            <person name="Pereira M.F."/>
            <person name="Perotto S."/>
            <person name="Peter M."/>
            <person name="Pfister S."/>
            <person name="Riley R."/>
            <person name="Sitrit Y."/>
            <person name="Stielow J.B."/>
            <person name="Szollosi G."/>
            <person name="Zifcakova L."/>
            <person name="Stursova M."/>
            <person name="Spatafora J.W."/>
            <person name="Tedersoo L."/>
            <person name="Vaario L.M."/>
            <person name="Yamada A."/>
            <person name="Yan M."/>
            <person name="Wang P."/>
            <person name="Xu J."/>
            <person name="Bruns T."/>
            <person name="Baldrian P."/>
            <person name="Vilgalys R."/>
            <person name="Dunand C."/>
            <person name="Henrissat B."/>
            <person name="Grigoriev I.V."/>
            <person name="Hibbett D."/>
            <person name="Nagy L.G."/>
            <person name="Martin F.M."/>
        </authorList>
    </citation>
    <scope>NUCLEOTIDE SEQUENCE</scope>
    <source>
        <strain evidence="3">UH-Tt-Lm1</strain>
    </source>
</reference>
<feature type="transmembrane region" description="Helical" evidence="2">
    <location>
        <begin position="361"/>
        <end position="380"/>
    </location>
</feature>
<feature type="transmembrane region" description="Helical" evidence="2">
    <location>
        <begin position="327"/>
        <end position="349"/>
    </location>
</feature>
<reference evidence="3" key="2">
    <citation type="submission" date="2020-11" db="EMBL/GenBank/DDBJ databases">
        <authorList>
            <consortium name="DOE Joint Genome Institute"/>
            <person name="Kuo A."/>
            <person name="Miyauchi S."/>
            <person name="Kiss E."/>
            <person name="Drula E."/>
            <person name="Kohler A."/>
            <person name="Sanchez-Garcia M."/>
            <person name="Andreopoulos B."/>
            <person name="Barry K.W."/>
            <person name="Bonito G."/>
            <person name="Buee M."/>
            <person name="Carver A."/>
            <person name="Chen C."/>
            <person name="Cichocki N."/>
            <person name="Clum A."/>
            <person name="Culley D."/>
            <person name="Crous P.W."/>
            <person name="Fauchery L."/>
            <person name="Girlanda M."/>
            <person name="Hayes R."/>
            <person name="Keri Z."/>
            <person name="Labutti K."/>
            <person name="Lipzen A."/>
            <person name="Lombard V."/>
            <person name="Magnuson J."/>
            <person name="Maillard F."/>
            <person name="Morin E."/>
            <person name="Murat C."/>
            <person name="Nolan M."/>
            <person name="Ohm R."/>
            <person name="Pangilinan J."/>
            <person name="Pereira M."/>
            <person name="Perotto S."/>
            <person name="Peter M."/>
            <person name="Riley R."/>
            <person name="Sitrit Y."/>
            <person name="Stielow B."/>
            <person name="Szollosi G."/>
            <person name="Zifcakova L."/>
            <person name="Stursova M."/>
            <person name="Spatafora J.W."/>
            <person name="Tedersoo L."/>
            <person name="Vaario L.-M."/>
            <person name="Yamada A."/>
            <person name="Yan M."/>
            <person name="Wang P."/>
            <person name="Xu J."/>
            <person name="Bruns T."/>
            <person name="Baldrian P."/>
            <person name="Vilgalys R."/>
            <person name="Henrissat B."/>
            <person name="Grigoriev I.V."/>
            <person name="Hibbett D."/>
            <person name="Nagy L.G."/>
            <person name="Martin F.M."/>
        </authorList>
    </citation>
    <scope>NUCLEOTIDE SEQUENCE</scope>
    <source>
        <strain evidence="3">UH-Tt-Lm1</strain>
    </source>
</reference>
<keyword evidence="4" id="KW-1185">Reference proteome</keyword>
<protein>
    <submittedName>
        <fullName evidence="3">Uncharacterized protein</fullName>
    </submittedName>
</protein>
<evidence type="ECO:0000313" key="3">
    <source>
        <dbReference type="EMBL" id="KAF9785343.1"/>
    </source>
</evidence>
<accession>A0A9P6HFY5</accession>
<dbReference type="Proteomes" id="UP000736335">
    <property type="component" value="Unassembled WGS sequence"/>
</dbReference>
<feature type="transmembrane region" description="Helical" evidence="2">
    <location>
        <begin position="392"/>
        <end position="412"/>
    </location>
</feature>
<keyword evidence="2" id="KW-0472">Membrane</keyword>
<name>A0A9P6HFY5_9AGAM</name>
<keyword evidence="2" id="KW-1133">Transmembrane helix</keyword>
<dbReference type="AlphaFoldDB" id="A0A9P6HFY5"/>
<evidence type="ECO:0000256" key="1">
    <source>
        <dbReference type="SAM" id="MobiDB-lite"/>
    </source>
</evidence>